<sequence length="177" mass="19255">MSRVGKNPVVIPQGVECHLSGLTLSAKGKNGALSMSISSDVIVSIAEGEISVKPSSQSKQSRMMWGTTRRLVSNLVHGVSMGFTKRLEINGVGYRASVQGKTLQLQLGFSHDILYPIPSDIQIVAEKPTSLTISGASRQRVGQIAAEIRNYRGPEPYKGKGVKYENEFILRKEGKKK</sequence>
<dbReference type="AlphaFoldDB" id="A0A0K8MBS7"/>
<protein>
    <recommendedName>
        <fullName evidence="4">Large ribosomal subunit protein uL6</fullName>
    </recommendedName>
</protein>
<organism evidence="8 9">
    <name type="scientific">Caedimonas varicaedens</name>
    <dbReference type="NCBI Taxonomy" id="1629334"/>
    <lineage>
        <taxon>Bacteria</taxon>
        <taxon>Pseudomonadati</taxon>
        <taxon>Pseudomonadota</taxon>
        <taxon>Alphaproteobacteria</taxon>
        <taxon>Holosporales</taxon>
        <taxon>Caedimonadaceae</taxon>
        <taxon>Caedimonas</taxon>
    </lineage>
</organism>
<reference evidence="8 9" key="1">
    <citation type="submission" date="2015-03" db="EMBL/GenBank/DDBJ databases">
        <title>Caedibacter varicaedens, whole genome shotgun sequence.</title>
        <authorList>
            <person name="Suzuki H."/>
            <person name="Dapper A.L."/>
            <person name="Gibson A.K."/>
            <person name="Jackson C."/>
            <person name="Lee H."/>
            <person name="Pejaver V.R."/>
            <person name="Doak T."/>
            <person name="Lynch M."/>
        </authorList>
    </citation>
    <scope>NUCLEOTIDE SEQUENCE [LARGE SCALE GENOMIC DNA]</scope>
</reference>
<dbReference type="NCBIfam" id="TIGR03654">
    <property type="entry name" value="L6_bact"/>
    <property type="match status" value="1"/>
</dbReference>
<keyword evidence="2 4" id="KW-0689">Ribosomal protein</keyword>
<dbReference type="HAMAP" id="MF_01365_B">
    <property type="entry name" value="Ribosomal_uL6_B"/>
    <property type="match status" value="1"/>
</dbReference>
<keyword evidence="4 6" id="KW-0694">RNA-binding</keyword>
<comment type="caution">
    <text evidence="8">The sequence shown here is derived from an EMBL/GenBank/DDBJ whole genome shotgun (WGS) entry which is preliminary data.</text>
</comment>
<dbReference type="GO" id="GO:0002181">
    <property type="term" value="P:cytoplasmic translation"/>
    <property type="evidence" value="ECO:0007669"/>
    <property type="project" value="TreeGrafter"/>
</dbReference>
<dbReference type="InterPro" id="IPR019906">
    <property type="entry name" value="Ribosomal_uL6_bac-type"/>
</dbReference>
<dbReference type="SUPFAM" id="SSF56053">
    <property type="entry name" value="Ribosomal protein L6"/>
    <property type="match status" value="2"/>
</dbReference>
<keyword evidence="3 4" id="KW-0687">Ribonucleoprotein</keyword>
<evidence type="ECO:0000256" key="5">
    <source>
        <dbReference type="RuleBase" id="RU003869"/>
    </source>
</evidence>
<keyword evidence="9" id="KW-1185">Reference proteome</keyword>
<evidence type="ECO:0000313" key="9">
    <source>
        <dbReference type="Proteomes" id="UP000036771"/>
    </source>
</evidence>
<proteinExistence type="inferred from homology"/>
<accession>A0A0K8MBS7</accession>
<dbReference type="Pfam" id="PF00347">
    <property type="entry name" value="Ribosomal_L6"/>
    <property type="match status" value="2"/>
</dbReference>
<dbReference type="EMBL" id="BBVC01000021">
    <property type="protein sequence ID" value="GAO97975.1"/>
    <property type="molecule type" value="Genomic_DNA"/>
</dbReference>
<dbReference type="InterPro" id="IPR000702">
    <property type="entry name" value="Ribosomal_uL6-like"/>
</dbReference>
<dbReference type="FunFam" id="3.90.930.12:FF:000001">
    <property type="entry name" value="50S ribosomal protein L6"/>
    <property type="match status" value="1"/>
</dbReference>
<feature type="domain" description="Large ribosomal subunit protein uL6 alpha-beta" evidence="7">
    <location>
        <begin position="91"/>
        <end position="164"/>
    </location>
</feature>
<dbReference type="GO" id="GO:0022625">
    <property type="term" value="C:cytosolic large ribosomal subunit"/>
    <property type="evidence" value="ECO:0007669"/>
    <property type="project" value="UniProtKB-UniRule"/>
</dbReference>
<dbReference type="Proteomes" id="UP000036771">
    <property type="component" value="Unassembled WGS sequence"/>
</dbReference>
<dbReference type="STRING" id="1629334.Cva_00618"/>
<evidence type="ECO:0000256" key="2">
    <source>
        <dbReference type="ARBA" id="ARBA00022980"/>
    </source>
</evidence>
<dbReference type="InterPro" id="IPR002358">
    <property type="entry name" value="Ribosomal_uL6_CS"/>
</dbReference>
<evidence type="ECO:0000259" key="7">
    <source>
        <dbReference type="Pfam" id="PF00347"/>
    </source>
</evidence>
<dbReference type="GO" id="GO:0019843">
    <property type="term" value="F:rRNA binding"/>
    <property type="evidence" value="ECO:0007669"/>
    <property type="project" value="UniProtKB-UniRule"/>
</dbReference>
<dbReference type="PANTHER" id="PTHR11655:SF14">
    <property type="entry name" value="LARGE RIBOSOMAL SUBUNIT PROTEIN UL6M"/>
    <property type="match status" value="1"/>
</dbReference>
<evidence type="ECO:0000256" key="6">
    <source>
        <dbReference type="RuleBase" id="RU003870"/>
    </source>
</evidence>
<dbReference type="PIRSF" id="PIRSF002162">
    <property type="entry name" value="Ribosomal_L6"/>
    <property type="match status" value="1"/>
</dbReference>
<comment type="subunit">
    <text evidence="4">Part of the 50S ribosomal subunit.</text>
</comment>
<gene>
    <name evidence="4 8" type="primary">rplF</name>
    <name evidence="8" type="ORF">Cva_00618</name>
</gene>
<dbReference type="GO" id="GO:0003735">
    <property type="term" value="F:structural constituent of ribosome"/>
    <property type="evidence" value="ECO:0007669"/>
    <property type="project" value="UniProtKB-UniRule"/>
</dbReference>
<name>A0A0K8MBS7_9PROT</name>
<evidence type="ECO:0000313" key="8">
    <source>
        <dbReference type="EMBL" id="GAO97975.1"/>
    </source>
</evidence>
<keyword evidence="4 6" id="KW-0699">rRNA-binding</keyword>
<feature type="domain" description="Large ribosomal subunit protein uL6 alpha-beta" evidence="7">
    <location>
        <begin position="11"/>
        <end position="81"/>
    </location>
</feature>
<dbReference type="InterPro" id="IPR020040">
    <property type="entry name" value="Ribosomal_uL6_a/b-dom"/>
</dbReference>
<dbReference type="PRINTS" id="PR00059">
    <property type="entry name" value="RIBOSOMALL6"/>
</dbReference>
<dbReference type="OrthoDB" id="9805007at2"/>
<dbReference type="PROSITE" id="PS00525">
    <property type="entry name" value="RIBOSOMAL_L6_1"/>
    <property type="match status" value="1"/>
</dbReference>
<evidence type="ECO:0000256" key="1">
    <source>
        <dbReference type="ARBA" id="ARBA00009356"/>
    </source>
</evidence>
<comment type="function">
    <text evidence="4 6">This protein binds to the 23S rRNA, and is important in its secondary structure. It is located near the subunit interface in the base of the L7/L12 stalk, and near the tRNA binding site of the peptidyltransferase center.</text>
</comment>
<evidence type="ECO:0000256" key="3">
    <source>
        <dbReference type="ARBA" id="ARBA00023274"/>
    </source>
</evidence>
<dbReference type="InterPro" id="IPR036789">
    <property type="entry name" value="Ribosomal_uL6-like_a/b-dom_sf"/>
</dbReference>
<dbReference type="PANTHER" id="PTHR11655">
    <property type="entry name" value="60S/50S RIBOSOMAL PROTEIN L6/L9"/>
    <property type="match status" value="1"/>
</dbReference>
<comment type="similarity">
    <text evidence="1 4 5">Belongs to the universal ribosomal protein uL6 family.</text>
</comment>
<dbReference type="Gene3D" id="3.90.930.12">
    <property type="entry name" value="Ribosomal protein L6, alpha-beta domain"/>
    <property type="match status" value="2"/>
</dbReference>
<evidence type="ECO:0000256" key="4">
    <source>
        <dbReference type="HAMAP-Rule" id="MF_01365"/>
    </source>
</evidence>